<dbReference type="Gramene" id="KFK42404">
    <property type="protein sequence ID" value="KFK42404"/>
    <property type="gene ID" value="AALP_AA2G252300"/>
</dbReference>
<dbReference type="InterPro" id="IPR001611">
    <property type="entry name" value="Leu-rich_rpt"/>
</dbReference>
<dbReference type="AlphaFoldDB" id="A0A087HJV2"/>
<dbReference type="SUPFAM" id="SSF52058">
    <property type="entry name" value="L domain-like"/>
    <property type="match status" value="1"/>
</dbReference>
<dbReference type="OrthoDB" id="676979at2759"/>
<keyword evidence="3" id="KW-0812">Transmembrane</keyword>
<dbReference type="InterPro" id="IPR032675">
    <property type="entry name" value="LRR_dom_sf"/>
</dbReference>
<evidence type="ECO:0000313" key="11">
    <source>
        <dbReference type="Proteomes" id="UP000029120"/>
    </source>
</evidence>
<evidence type="ECO:0008006" key="12">
    <source>
        <dbReference type="Google" id="ProtNLM"/>
    </source>
</evidence>
<dbReference type="Proteomes" id="UP000029120">
    <property type="component" value="Chromosome 2"/>
</dbReference>
<keyword evidence="8" id="KW-0675">Receptor</keyword>
<dbReference type="PANTHER" id="PTHR27000">
    <property type="entry name" value="LEUCINE-RICH REPEAT RECEPTOR-LIKE PROTEIN KINASE FAMILY PROTEIN-RELATED"/>
    <property type="match status" value="1"/>
</dbReference>
<evidence type="ECO:0000256" key="2">
    <source>
        <dbReference type="ARBA" id="ARBA00022614"/>
    </source>
</evidence>
<dbReference type="EMBL" id="CM002870">
    <property type="protein sequence ID" value="KFK42404.1"/>
    <property type="molecule type" value="Genomic_DNA"/>
</dbReference>
<evidence type="ECO:0000256" key="5">
    <source>
        <dbReference type="ARBA" id="ARBA00022737"/>
    </source>
</evidence>
<dbReference type="OMA" id="CDEEMQT"/>
<reference evidence="11" key="1">
    <citation type="journal article" date="2015" name="Nat. Plants">
        <title>Genome expansion of Arabis alpina linked with retrotransposition and reduced symmetric DNA methylation.</title>
        <authorList>
            <person name="Willing E.M."/>
            <person name="Rawat V."/>
            <person name="Mandakova T."/>
            <person name="Maumus F."/>
            <person name="James G.V."/>
            <person name="Nordstroem K.J."/>
            <person name="Becker C."/>
            <person name="Warthmann N."/>
            <person name="Chica C."/>
            <person name="Szarzynska B."/>
            <person name="Zytnicki M."/>
            <person name="Albani M.C."/>
            <person name="Kiefer C."/>
            <person name="Bergonzi S."/>
            <person name="Castaings L."/>
            <person name="Mateos J.L."/>
            <person name="Berns M.C."/>
            <person name="Bujdoso N."/>
            <person name="Piofczyk T."/>
            <person name="de Lorenzo L."/>
            <person name="Barrero-Sicilia C."/>
            <person name="Mateos I."/>
            <person name="Piednoel M."/>
            <person name="Hagmann J."/>
            <person name="Chen-Min-Tao R."/>
            <person name="Iglesias-Fernandez R."/>
            <person name="Schuster S.C."/>
            <person name="Alonso-Blanco C."/>
            <person name="Roudier F."/>
            <person name="Carbonero P."/>
            <person name="Paz-Ares J."/>
            <person name="Davis S.J."/>
            <person name="Pecinka A."/>
            <person name="Quesneville H."/>
            <person name="Colot V."/>
            <person name="Lysak M.A."/>
            <person name="Weigel D."/>
            <person name="Coupland G."/>
            <person name="Schneeberger K."/>
        </authorList>
    </citation>
    <scope>NUCLEOTIDE SEQUENCE [LARGE SCALE GENOMIC DNA]</scope>
    <source>
        <strain evidence="11">cv. Pajares</strain>
    </source>
</reference>
<sequence length="146" mass="16646">MLKGNTKFSATIPENAFKGLTNLIILVLSNMNLQGSTPGSLTRLTSLWVLHLEDNNLTEPIPLEFREVKNISELRLNNNRLTGLVPFDRDTVWRMRRKLRLYNNAGLCVNRDIDLDDIFGSTSGSRAKLCDEEMQTWSFRYGPTSI</sequence>
<dbReference type="Pfam" id="PF13855">
    <property type="entry name" value="LRR_8"/>
    <property type="match status" value="1"/>
</dbReference>
<evidence type="ECO:0000256" key="4">
    <source>
        <dbReference type="ARBA" id="ARBA00022729"/>
    </source>
</evidence>
<keyword evidence="2" id="KW-0433">Leucine-rich repeat</keyword>
<dbReference type="Gene3D" id="3.80.10.10">
    <property type="entry name" value="Ribonuclease Inhibitor"/>
    <property type="match status" value="1"/>
</dbReference>
<keyword evidence="11" id="KW-1185">Reference proteome</keyword>
<evidence type="ECO:0000256" key="8">
    <source>
        <dbReference type="ARBA" id="ARBA00023170"/>
    </source>
</evidence>
<proteinExistence type="predicted"/>
<dbReference type="PANTHER" id="PTHR27000:SF642">
    <property type="entry name" value="INACTIVE LEUCINE-RICH REPEAT RECEPTOR KINASE XIAO-RELATED"/>
    <property type="match status" value="1"/>
</dbReference>
<organism evidence="10 11">
    <name type="scientific">Arabis alpina</name>
    <name type="common">Alpine rock-cress</name>
    <dbReference type="NCBI Taxonomy" id="50452"/>
    <lineage>
        <taxon>Eukaryota</taxon>
        <taxon>Viridiplantae</taxon>
        <taxon>Streptophyta</taxon>
        <taxon>Embryophyta</taxon>
        <taxon>Tracheophyta</taxon>
        <taxon>Spermatophyta</taxon>
        <taxon>Magnoliopsida</taxon>
        <taxon>eudicotyledons</taxon>
        <taxon>Gunneridae</taxon>
        <taxon>Pentapetalae</taxon>
        <taxon>rosids</taxon>
        <taxon>malvids</taxon>
        <taxon>Brassicales</taxon>
        <taxon>Brassicaceae</taxon>
        <taxon>Arabideae</taxon>
        <taxon>Arabis</taxon>
    </lineage>
</organism>
<evidence type="ECO:0000256" key="7">
    <source>
        <dbReference type="ARBA" id="ARBA00023136"/>
    </source>
</evidence>
<keyword evidence="7" id="KW-0472">Membrane</keyword>
<evidence type="ECO:0000256" key="1">
    <source>
        <dbReference type="ARBA" id="ARBA00004479"/>
    </source>
</evidence>
<keyword evidence="9" id="KW-0325">Glycoprotein</keyword>
<keyword evidence="6" id="KW-1133">Transmembrane helix</keyword>
<evidence type="ECO:0000313" key="10">
    <source>
        <dbReference type="EMBL" id="KFK42404.1"/>
    </source>
</evidence>
<dbReference type="eggNOG" id="KOG0619">
    <property type="taxonomic scope" value="Eukaryota"/>
</dbReference>
<dbReference type="Pfam" id="PF00560">
    <property type="entry name" value="LRR_1"/>
    <property type="match status" value="1"/>
</dbReference>
<keyword evidence="5" id="KW-0677">Repeat</keyword>
<name>A0A087HJV2_ARAAL</name>
<accession>A0A087HJV2</accession>
<gene>
    <name evidence="10" type="ordered locus">AALP_Aa2g252300</name>
</gene>
<evidence type="ECO:0000256" key="3">
    <source>
        <dbReference type="ARBA" id="ARBA00022692"/>
    </source>
</evidence>
<keyword evidence="4" id="KW-0732">Signal</keyword>
<protein>
    <recommendedName>
        <fullName evidence="12">Leucine-rich repeat-containing N-terminal plant-type domain-containing protein</fullName>
    </recommendedName>
</protein>
<comment type="subcellular location">
    <subcellularLocation>
        <location evidence="1">Membrane</location>
        <topology evidence="1">Single-pass type I membrane protein</topology>
    </subcellularLocation>
</comment>
<dbReference type="GO" id="GO:0016020">
    <property type="term" value="C:membrane"/>
    <property type="evidence" value="ECO:0007669"/>
    <property type="project" value="UniProtKB-SubCell"/>
</dbReference>
<evidence type="ECO:0000256" key="9">
    <source>
        <dbReference type="ARBA" id="ARBA00023180"/>
    </source>
</evidence>
<evidence type="ECO:0000256" key="6">
    <source>
        <dbReference type="ARBA" id="ARBA00022989"/>
    </source>
</evidence>